<dbReference type="AlphaFoldDB" id="A0A223KPI4"/>
<protein>
    <submittedName>
        <fullName evidence="2">Uncharacterized protein</fullName>
    </submittedName>
</protein>
<keyword evidence="1" id="KW-0472">Membrane</keyword>
<evidence type="ECO:0000313" key="2">
    <source>
        <dbReference type="EMBL" id="AST91402.1"/>
    </source>
</evidence>
<gene>
    <name evidence="2" type="ORF">BC6307_08965</name>
</gene>
<keyword evidence="1" id="KW-1133">Transmembrane helix</keyword>
<reference evidence="2 3" key="1">
    <citation type="submission" date="2016-12" db="EMBL/GenBank/DDBJ databases">
        <title>The whole genome sequencing and assembly of Bacillus cohnii DSM 6307T strain.</title>
        <authorList>
            <person name="Lee Y.-J."/>
            <person name="Yi H."/>
            <person name="Bahn Y.-S."/>
            <person name="Kim J.F."/>
            <person name="Lee D.-W."/>
        </authorList>
    </citation>
    <scope>NUCLEOTIDE SEQUENCE [LARGE SCALE GENOMIC DNA]</scope>
    <source>
        <strain evidence="2 3">DSM 6307</strain>
    </source>
</reference>
<keyword evidence="3" id="KW-1185">Reference proteome</keyword>
<evidence type="ECO:0000256" key="1">
    <source>
        <dbReference type="SAM" id="Phobius"/>
    </source>
</evidence>
<sequence length="182" mass="21655">MKLKTIIKYIFFIFIIAVILHFLDFKEGGRWFSSTQITNIPDIKHEEYEVDVVFTKGERENVLEQLKLQHHYLQKNVAIHPEQYRDLITSDGWKELKSTVHWLKTFGFESGRVLNDMETAEALIHLVERDGDSLSLTYLSRIFNDIHFYLVDSNNQEVWGITHAYGSNREIRRLNKYIEKNY</sequence>
<name>A0A223KPI4_9BACI</name>
<dbReference type="KEGG" id="bcoh:BC6307_08965"/>
<keyword evidence="1" id="KW-0812">Transmembrane</keyword>
<organism evidence="2 3">
    <name type="scientific">Sutcliffiella cohnii</name>
    <dbReference type="NCBI Taxonomy" id="33932"/>
    <lineage>
        <taxon>Bacteria</taxon>
        <taxon>Bacillati</taxon>
        <taxon>Bacillota</taxon>
        <taxon>Bacilli</taxon>
        <taxon>Bacillales</taxon>
        <taxon>Bacillaceae</taxon>
        <taxon>Sutcliffiella</taxon>
    </lineage>
</organism>
<evidence type="ECO:0000313" key="3">
    <source>
        <dbReference type="Proteomes" id="UP000215224"/>
    </source>
</evidence>
<proteinExistence type="predicted"/>
<dbReference type="RefSeq" id="WP_066420178.1">
    <property type="nucleotide sequence ID" value="NZ_CP018866.1"/>
</dbReference>
<dbReference type="Proteomes" id="UP000215224">
    <property type="component" value="Chromosome"/>
</dbReference>
<dbReference type="STRING" id="1314751.GCA_001591425_04099"/>
<accession>A0A223KPI4</accession>
<feature type="transmembrane region" description="Helical" evidence="1">
    <location>
        <begin position="6"/>
        <end position="23"/>
    </location>
</feature>
<dbReference type="EMBL" id="CP018866">
    <property type="protein sequence ID" value="AST91402.1"/>
    <property type="molecule type" value="Genomic_DNA"/>
</dbReference>